<feature type="region of interest" description="Disordered" evidence="1">
    <location>
        <begin position="1"/>
        <end position="111"/>
    </location>
</feature>
<feature type="compositionally biased region" description="Basic and acidic residues" evidence="1">
    <location>
        <begin position="49"/>
        <end position="68"/>
    </location>
</feature>
<dbReference type="EMBL" id="WHWB01033489">
    <property type="protein sequence ID" value="KAJ7419559.1"/>
    <property type="molecule type" value="Genomic_DNA"/>
</dbReference>
<protein>
    <recommendedName>
        <fullName evidence="2">TTC3/DZIP3/RBM44-like helical domain-containing protein</fullName>
    </recommendedName>
</protein>
<evidence type="ECO:0000256" key="1">
    <source>
        <dbReference type="SAM" id="MobiDB-lite"/>
    </source>
</evidence>
<accession>A0ABQ9DFU7</accession>
<evidence type="ECO:0000313" key="4">
    <source>
        <dbReference type="Proteomes" id="UP001145742"/>
    </source>
</evidence>
<feature type="compositionally biased region" description="Polar residues" evidence="1">
    <location>
        <begin position="302"/>
        <end position="316"/>
    </location>
</feature>
<gene>
    <name evidence="3" type="ORF">WISP_53235</name>
</gene>
<dbReference type="Pfam" id="PF24905">
    <property type="entry name" value="TTC3_9th"/>
    <property type="match status" value="1"/>
</dbReference>
<feature type="compositionally biased region" description="Basic and acidic residues" evidence="1">
    <location>
        <begin position="291"/>
        <end position="301"/>
    </location>
</feature>
<feature type="domain" description="TTC3/DZIP3/RBM44-like helical" evidence="2">
    <location>
        <begin position="428"/>
        <end position="474"/>
    </location>
</feature>
<dbReference type="Proteomes" id="UP001145742">
    <property type="component" value="Unassembled WGS sequence"/>
</dbReference>
<evidence type="ECO:0000259" key="2">
    <source>
        <dbReference type="Pfam" id="PF24905"/>
    </source>
</evidence>
<evidence type="ECO:0000313" key="3">
    <source>
        <dbReference type="EMBL" id="KAJ7419559.1"/>
    </source>
</evidence>
<dbReference type="PANTHER" id="PTHR17550">
    <property type="entry name" value="E3 UBIQUITIN-PROTEIN LIGASE TTC3"/>
    <property type="match status" value="1"/>
</dbReference>
<feature type="compositionally biased region" description="Basic and acidic residues" evidence="1">
    <location>
        <begin position="317"/>
        <end position="328"/>
    </location>
</feature>
<sequence length="491" mass="52641">MEVGKSSHVNSRRSSVPHSSCPDEDLGEESHSGEDSQLEYLSACEDCVDDKNSSSDFPEQRGIGEGKDTALMGDKVPPQVTAGEEEECGKSDRPARSVSVKVDGPSLSPRGRAPAVAVQFCEHAEPSGSHSCEEPGAVSVGSTAKDAGTQFPVSEILPSKSPDFGVELADESMGGSPSCVSLEHRGALRSTASVPLITQAVDASPDFRSSSAQVCLCSRAINTEITMMNKSRPVGWPRQNCLDAASNTEWSFGAQSSHVQEQCTCEWKTGTDSGLSGEEKADFEAPELPEEETRVSRDKTQSDGGQASDSASPKTQEAQHKGRDLKCGYMKTEEGTEYWFDAKEDLTMSDFPVTPEETNKQQEKQGTGDSREVKTVQSKNEDSSVCVGGPSSSVSEDTGENSVQKTSASHTIDSSDIFNSPYALNLSSFTKLINKLQTMHPEASRDRIVEALQQVRKNNKGMLCGLSISTIGERTSAILRKSMPSSGQDKQ</sequence>
<feature type="compositionally biased region" description="Polar residues" evidence="1">
    <location>
        <begin position="7"/>
        <end position="18"/>
    </location>
</feature>
<feature type="region of interest" description="Disordered" evidence="1">
    <location>
        <begin position="350"/>
        <end position="407"/>
    </location>
</feature>
<name>A0ABQ9DFU7_9PASS</name>
<feature type="compositionally biased region" description="Basic and acidic residues" evidence="1">
    <location>
        <begin position="369"/>
        <end position="382"/>
    </location>
</feature>
<feature type="compositionally biased region" description="Low complexity" evidence="1">
    <location>
        <begin position="383"/>
        <end position="395"/>
    </location>
</feature>
<organism evidence="3 4">
    <name type="scientific">Willisornis vidua</name>
    <name type="common">Xingu scale-backed antbird</name>
    <dbReference type="NCBI Taxonomy" id="1566151"/>
    <lineage>
        <taxon>Eukaryota</taxon>
        <taxon>Metazoa</taxon>
        <taxon>Chordata</taxon>
        <taxon>Craniata</taxon>
        <taxon>Vertebrata</taxon>
        <taxon>Euteleostomi</taxon>
        <taxon>Archelosauria</taxon>
        <taxon>Archosauria</taxon>
        <taxon>Dinosauria</taxon>
        <taxon>Saurischia</taxon>
        <taxon>Theropoda</taxon>
        <taxon>Coelurosauria</taxon>
        <taxon>Aves</taxon>
        <taxon>Neognathae</taxon>
        <taxon>Neoaves</taxon>
        <taxon>Telluraves</taxon>
        <taxon>Australaves</taxon>
        <taxon>Passeriformes</taxon>
        <taxon>Thamnophilidae</taxon>
        <taxon>Willisornis</taxon>
    </lineage>
</organism>
<dbReference type="InterPro" id="IPR056870">
    <property type="entry name" value="TTC3/DZIP3/RBM44-like_helical"/>
</dbReference>
<keyword evidence="4" id="KW-1185">Reference proteome</keyword>
<feature type="region of interest" description="Disordered" evidence="1">
    <location>
        <begin position="268"/>
        <end position="328"/>
    </location>
</feature>
<comment type="caution">
    <text evidence="3">The sequence shown here is derived from an EMBL/GenBank/DDBJ whole genome shotgun (WGS) entry which is preliminary data.</text>
</comment>
<dbReference type="PANTHER" id="PTHR17550:SF7">
    <property type="entry name" value="RNA-BINDING PROTEIN 44"/>
    <property type="match status" value="1"/>
</dbReference>
<proteinExistence type="predicted"/>
<reference evidence="3" key="1">
    <citation type="submission" date="2019-10" db="EMBL/GenBank/DDBJ databases">
        <authorList>
            <person name="Soares A.E.R."/>
            <person name="Aleixo A."/>
            <person name="Schneider P."/>
            <person name="Miyaki C.Y."/>
            <person name="Schneider M.P."/>
            <person name="Mello C."/>
            <person name="Vasconcelos A.T.R."/>
        </authorList>
    </citation>
    <scope>NUCLEOTIDE SEQUENCE</scope>
    <source>
        <tissue evidence="3">Muscle</tissue>
    </source>
</reference>